<keyword evidence="2" id="KW-1185">Reference proteome</keyword>
<organism evidence="1 2">
    <name type="scientific">Clunio marinus</name>
    <dbReference type="NCBI Taxonomy" id="568069"/>
    <lineage>
        <taxon>Eukaryota</taxon>
        <taxon>Metazoa</taxon>
        <taxon>Ecdysozoa</taxon>
        <taxon>Arthropoda</taxon>
        <taxon>Hexapoda</taxon>
        <taxon>Insecta</taxon>
        <taxon>Pterygota</taxon>
        <taxon>Neoptera</taxon>
        <taxon>Endopterygota</taxon>
        <taxon>Diptera</taxon>
        <taxon>Nematocera</taxon>
        <taxon>Chironomoidea</taxon>
        <taxon>Chironomidae</taxon>
        <taxon>Clunio</taxon>
    </lineage>
</organism>
<name>A0A1J1HNZ7_9DIPT</name>
<dbReference type="AlphaFoldDB" id="A0A1J1HNZ7"/>
<dbReference type="EMBL" id="CVRI01000014">
    <property type="protein sequence ID" value="CRK89675.1"/>
    <property type="molecule type" value="Genomic_DNA"/>
</dbReference>
<sequence length="114" mass="13152">MLISPFNSLHTLHLILGIRIFINTILKIDLQTRQCIKTLSTPIRLKGELKSKRFVLISDYKYLEDKSDLNGFQHNHKACPLGNLLKRMEDYFPSLIGLSLLNEQNFIPTLPKCV</sequence>
<dbReference type="Proteomes" id="UP000183832">
    <property type="component" value="Unassembled WGS sequence"/>
</dbReference>
<protein>
    <submittedName>
        <fullName evidence="1">CLUMA_CG003499, isoform A</fullName>
    </submittedName>
</protein>
<gene>
    <name evidence="1" type="ORF">CLUMA_CG003499</name>
</gene>
<evidence type="ECO:0000313" key="2">
    <source>
        <dbReference type="Proteomes" id="UP000183832"/>
    </source>
</evidence>
<proteinExistence type="predicted"/>
<accession>A0A1J1HNZ7</accession>
<evidence type="ECO:0000313" key="1">
    <source>
        <dbReference type="EMBL" id="CRK89675.1"/>
    </source>
</evidence>
<reference evidence="1 2" key="1">
    <citation type="submission" date="2015-04" db="EMBL/GenBank/DDBJ databases">
        <authorList>
            <person name="Syromyatnikov M.Y."/>
            <person name="Popov V.N."/>
        </authorList>
    </citation>
    <scope>NUCLEOTIDE SEQUENCE [LARGE SCALE GENOMIC DNA]</scope>
</reference>